<protein>
    <submittedName>
        <fullName evidence="1">Uncharacterized protein</fullName>
    </submittedName>
</protein>
<dbReference type="AlphaFoldDB" id="A0A1H6W7A8"/>
<dbReference type="Proteomes" id="UP000198888">
    <property type="component" value="Unassembled WGS sequence"/>
</dbReference>
<dbReference type="EMBL" id="FNYR01000020">
    <property type="protein sequence ID" value="SEJ08175.1"/>
    <property type="molecule type" value="Genomic_DNA"/>
</dbReference>
<gene>
    <name evidence="1" type="ORF">SAMN05444271_1204</name>
</gene>
<proteinExistence type="predicted"/>
<accession>A0A1H6W7A8</accession>
<sequence>MIQRFLSEIFDREIPEATGKERSNEAGQQL</sequence>
<evidence type="ECO:0000313" key="2">
    <source>
        <dbReference type="Proteomes" id="UP000198888"/>
    </source>
</evidence>
<reference evidence="1 2" key="1">
    <citation type="submission" date="2016-10" db="EMBL/GenBank/DDBJ databases">
        <authorList>
            <person name="de Groot N.N."/>
        </authorList>
    </citation>
    <scope>NUCLEOTIDE SEQUENCE [LARGE SCALE GENOMIC DNA]</scope>
    <source>
        <strain evidence="1 2">DSM 22187</strain>
    </source>
</reference>
<organism evidence="1 2">
    <name type="scientific">Halohasta litchfieldiae</name>
    <dbReference type="NCBI Taxonomy" id="1073996"/>
    <lineage>
        <taxon>Archaea</taxon>
        <taxon>Methanobacteriati</taxon>
        <taxon>Methanobacteriota</taxon>
        <taxon>Stenosarchaea group</taxon>
        <taxon>Halobacteria</taxon>
        <taxon>Halobacteriales</taxon>
        <taxon>Haloferacaceae</taxon>
        <taxon>Halohasta</taxon>
    </lineage>
</organism>
<name>A0A1H6W7A8_9EURY</name>
<evidence type="ECO:0000313" key="1">
    <source>
        <dbReference type="EMBL" id="SEJ08175.1"/>
    </source>
</evidence>
<dbReference type="STRING" id="1073996.SAMN05444271_1204"/>
<keyword evidence="2" id="KW-1185">Reference proteome</keyword>